<dbReference type="AlphaFoldDB" id="A0A6J6J8K3"/>
<accession>A0A6J6J8K3</accession>
<dbReference type="EMBL" id="CAEZVS010000033">
    <property type="protein sequence ID" value="CAB4632905.1"/>
    <property type="molecule type" value="Genomic_DNA"/>
</dbReference>
<dbReference type="Pfam" id="PF12893">
    <property type="entry name" value="Lumazine_bd_2"/>
    <property type="match status" value="1"/>
</dbReference>
<reference evidence="1" key="1">
    <citation type="submission" date="2020-05" db="EMBL/GenBank/DDBJ databases">
        <authorList>
            <person name="Chiriac C."/>
            <person name="Salcher M."/>
            <person name="Ghai R."/>
            <person name="Kavagutti S V."/>
        </authorList>
    </citation>
    <scope>NUCLEOTIDE SEQUENCE</scope>
</reference>
<dbReference type="SUPFAM" id="SSF54427">
    <property type="entry name" value="NTF2-like"/>
    <property type="match status" value="1"/>
</dbReference>
<evidence type="ECO:0000313" key="1">
    <source>
        <dbReference type="EMBL" id="CAB4632905.1"/>
    </source>
</evidence>
<gene>
    <name evidence="1" type="ORF">UFOPK2106_00368</name>
</gene>
<dbReference type="Gene3D" id="3.10.450.50">
    <property type="match status" value="1"/>
</dbReference>
<proteinExistence type="predicted"/>
<dbReference type="InterPro" id="IPR039437">
    <property type="entry name" value="FrzH/put_lumazine-bd"/>
</dbReference>
<dbReference type="InterPro" id="IPR032710">
    <property type="entry name" value="NTF2-like_dom_sf"/>
</dbReference>
<organism evidence="1">
    <name type="scientific">freshwater metagenome</name>
    <dbReference type="NCBI Taxonomy" id="449393"/>
    <lineage>
        <taxon>unclassified sequences</taxon>
        <taxon>metagenomes</taxon>
        <taxon>ecological metagenomes</taxon>
    </lineage>
</organism>
<sequence>MADYKLVEPMDPGIKKLMDDYFDVLHFQDMDLFDKVFHKDCVLYSAQGGELSIRPYAIYREAVANRKSPNELGESRNDKVLMIDQVSPSLALVKPQLTMFGGLMQDYLNIVFLDGQWWIMAKMWERVGDA</sequence>
<protein>
    <submittedName>
        <fullName evidence="1">Unannotated protein</fullName>
    </submittedName>
</protein>
<name>A0A6J6J8K3_9ZZZZ</name>